<reference evidence="1" key="1">
    <citation type="submission" date="2018-02" db="EMBL/GenBank/DDBJ databases">
        <title>Rhizophora mucronata_Transcriptome.</title>
        <authorList>
            <person name="Meera S.P."/>
            <person name="Sreeshan A."/>
            <person name="Augustine A."/>
        </authorList>
    </citation>
    <scope>NUCLEOTIDE SEQUENCE</scope>
    <source>
        <tissue evidence="1">Leaf</tissue>
    </source>
</reference>
<name>A0A2P2R266_RHIMU</name>
<sequence length="25" mass="2998">MSCNGLKKKENKLNVYIRDSAYMKY</sequence>
<proteinExistence type="predicted"/>
<evidence type="ECO:0000313" key="1">
    <source>
        <dbReference type="EMBL" id="MBX73322.1"/>
    </source>
</evidence>
<dbReference type="EMBL" id="GGEC01092838">
    <property type="protein sequence ID" value="MBX73322.1"/>
    <property type="molecule type" value="Transcribed_RNA"/>
</dbReference>
<protein>
    <submittedName>
        <fullName evidence="1">Uncharacterized protein</fullName>
    </submittedName>
</protein>
<accession>A0A2P2R266</accession>
<organism evidence="1">
    <name type="scientific">Rhizophora mucronata</name>
    <name type="common">Asiatic mangrove</name>
    <dbReference type="NCBI Taxonomy" id="61149"/>
    <lineage>
        <taxon>Eukaryota</taxon>
        <taxon>Viridiplantae</taxon>
        <taxon>Streptophyta</taxon>
        <taxon>Embryophyta</taxon>
        <taxon>Tracheophyta</taxon>
        <taxon>Spermatophyta</taxon>
        <taxon>Magnoliopsida</taxon>
        <taxon>eudicotyledons</taxon>
        <taxon>Gunneridae</taxon>
        <taxon>Pentapetalae</taxon>
        <taxon>rosids</taxon>
        <taxon>fabids</taxon>
        <taxon>Malpighiales</taxon>
        <taxon>Rhizophoraceae</taxon>
        <taxon>Rhizophora</taxon>
    </lineage>
</organism>
<dbReference type="AlphaFoldDB" id="A0A2P2R266"/>